<organism evidence="2">
    <name type="scientific">Tanacetum cinerariifolium</name>
    <name type="common">Dalmatian daisy</name>
    <name type="synonym">Chrysanthemum cinerariifolium</name>
    <dbReference type="NCBI Taxonomy" id="118510"/>
    <lineage>
        <taxon>Eukaryota</taxon>
        <taxon>Viridiplantae</taxon>
        <taxon>Streptophyta</taxon>
        <taxon>Embryophyta</taxon>
        <taxon>Tracheophyta</taxon>
        <taxon>Spermatophyta</taxon>
        <taxon>Magnoliopsida</taxon>
        <taxon>eudicotyledons</taxon>
        <taxon>Gunneridae</taxon>
        <taxon>Pentapetalae</taxon>
        <taxon>asterids</taxon>
        <taxon>campanulids</taxon>
        <taxon>Asterales</taxon>
        <taxon>Asteraceae</taxon>
        <taxon>Asteroideae</taxon>
        <taxon>Anthemideae</taxon>
        <taxon>Anthemidinae</taxon>
        <taxon>Tanacetum</taxon>
    </lineage>
</organism>
<evidence type="ECO:0008006" key="3">
    <source>
        <dbReference type="Google" id="ProtNLM"/>
    </source>
</evidence>
<evidence type="ECO:0000256" key="1">
    <source>
        <dbReference type="SAM" id="MobiDB-lite"/>
    </source>
</evidence>
<feature type="compositionally biased region" description="Basic and acidic residues" evidence="1">
    <location>
        <begin position="43"/>
        <end position="66"/>
    </location>
</feature>
<comment type="caution">
    <text evidence="2">The sequence shown here is derived from an EMBL/GenBank/DDBJ whole genome shotgun (WGS) entry which is preliminary data.</text>
</comment>
<gene>
    <name evidence="2" type="ORF">Tci_876479</name>
</gene>
<feature type="compositionally biased region" description="Polar residues" evidence="1">
    <location>
        <begin position="31"/>
        <end position="40"/>
    </location>
</feature>
<proteinExistence type="predicted"/>
<sequence>MEKVRHDRRKDVHTRLDFGEGPRERVREDSYYSNTKTSATEPGRVKVQDHLKYGNRHRTDSRDSPRGRSHTRTLSAPRDDCHKDRECLRGTRESYGDSFSHSYRDGRHHHHMKSKKDKSLQSSASRSNSSDETIES</sequence>
<reference evidence="2" key="1">
    <citation type="journal article" date="2019" name="Sci. Rep.">
        <title>Draft genome of Tanacetum cinerariifolium, the natural source of mosquito coil.</title>
        <authorList>
            <person name="Yamashiro T."/>
            <person name="Shiraishi A."/>
            <person name="Satake H."/>
            <person name="Nakayama K."/>
        </authorList>
    </citation>
    <scope>NUCLEOTIDE SEQUENCE</scope>
</reference>
<name>A0A699T3X0_TANCI</name>
<accession>A0A699T3X0</accession>
<dbReference type="AlphaFoldDB" id="A0A699T3X0"/>
<feature type="compositionally biased region" description="Basic and acidic residues" evidence="1">
    <location>
        <begin position="1"/>
        <end position="30"/>
    </location>
</feature>
<protein>
    <recommendedName>
        <fullName evidence="3">Reverse transcriptase domain-containing protein</fullName>
    </recommendedName>
</protein>
<feature type="region of interest" description="Disordered" evidence="1">
    <location>
        <begin position="1"/>
        <end position="136"/>
    </location>
</feature>
<dbReference type="EMBL" id="BKCJ011212314">
    <property type="protein sequence ID" value="GFD04510.1"/>
    <property type="molecule type" value="Genomic_DNA"/>
</dbReference>
<feature type="compositionally biased region" description="Basic and acidic residues" evidence="1">
    <location>
        <begin position="77"/>
        <end position="95"/>
    </location>
</feature>
<feature type="compositionally biased region" description="Low complexity" evidence="1">
    <location>
        <begin position="120"/>
        <end position="130"/>
    </location>
</feature>
<feature type="compositionally biased region" description="Basic residues" evidence="1">
    <location>
        <begin position="106"/>
        <end position="116"/>
    </location>
</feature>
<evidence type="ECO:0000313" key="2">
    <source>
        <dbReference type="EMBL" id="GFD04510.1"/>
    </source>
</evidence>